<dbReference type="Proteomes" id="UP000004105">
    <property type="component" value="Unassembled WGS sequence"/>
</dbReference>
<comment type="caution">
    <text evidence="3">The sequence shown here is derived from an EMBL/GenBank/DDBJ whole genome shotgun (WGS) entry which is preliminary data.</text>
</comment>
<gene>
    <name evidence="3" type="ORF">HMPREF9123_0760</name>
</gene>
<dbReference type="AlphaFoldDB" id="F2BAM9"/>
<feature type="signal peptide" evidence="2">
    <location>
        <begin position="1"/>
        <end position="21"/>
    </location>
</feature>
<dbReference type="EMBL" id="AFAY01000012">
    <property type="protein sequence ID" value="EGF11644.1"/>
    <property type="molecule type" value="Genomic_DNA"/>
</dbReference>
<name>F2BAM9_9NEIS</name>
<accession>F2BAM9</accession>
<keyword evidence="2" id="KW-0732">Signal</keyword>
<feature type="region of interest" description="Disordered" evidence="1">
    <location>
        <begin position="67"/>
        <end position="95"/>
    </location>
</feature>
<feature type="compositionally biased region" description="Basic residues" evidence="1">
    <location>
        <begin position="84"/>
        <end position="95"/>
    </location>
</feature>
<evidence type="ECO:0000256" key="1">
    <source>
        <dbReference type="SAM" id="MobiDB-lite"/>
    </source>
</evidence>
<feature type="compositionally biased region" description="Polar residues" evidence="1">
    <location>
        <begin position="67"/>
        <end position="77"/>
    </location>
</feature>
<evidence type="ECO:0000313" key="3">
    <source>
        <dbReference type="EMBL" id="EGF11644.1"/>
    </source>
</evidence>
<feature type="chain" id="PRO_5003279273" evidence="2">
    <location>
        <begin position="22"/>
        <end position="130"/>
    </location>
</feature>
<organism evidence="3 4">
    <name type="scientific">Neisseria bacilliformis ATCC BAA-1200</name>
    <dbReference type="NCBI Taxonomy" id="888742"/>
    <lineage>
        <taxon>Bacteria</taxon>
        <taxon>Pseudomonadati</taxon>
        <taxon>Pseudomonadota</taxon>
        <taxon>Betaproteobacteria</taxon>
        <taxon>Neisseriales</taxon>
        <taxon>Neisseriaceae</taxon>
        <taxon>Neisseria</taxon>
    </lineage>
</organism>
<feature type="region of interest" description="Disordered" evidence="1">
    <location>
        <begin position="107"/>
        <end position="130"/>
    </location>
</feature>
<evidence type="ECO:0000313" key="4">
    <source>
        <dbReference type="Proteomes" id="UP000004105"/>
    </source>
</evidence>
<reference evidence="3 4" key="1">
    <citation type="submission" date="2011-02" db="EMBL/GenBank/DDBJ databases">
        <authorList>
            <person name="Muzny D."/>
            <person name="Qin X."/>
            <person name="Deng J."/>
            <person name="Jiang H."/>
            <person name="Liu Y."/>
            <person name="Qu J."/>
            <person name="Song X.-Z."/>
            <person name="Zhang L."/>
            <person name="Thornton R."/>
            <person name="Coyle M."/>
            <person name="Francisco L."/>
            <person name="Jackson L."/>
            <person name="Javaid M."/>
            <person name="Korchina V."/>
            <person name="Kovar C."/>
            <person name="Mata R."/>
            <person name="Mathew T."/>
            <person name="Ngo R."/>
            <person name="Nguyen L."/>
            <person name="Nguyen N."/>
            <person name="Okwuonu G."/>
            <person name="Ongeri F."/>
            <person name="Pham C."/>
            <person name="Simmons D."/>
            <person name="Wilczek-Boney K."/>
            <person name="Hale W."/>
            <person name="Jakkamsetti A."/>
            <person name="Pham P."/>
            <person name="Ruth R."/>
            <person name="San Lucas F."/>
            <person name="Warren J."/>
            <person name="Zhang J."/>
            <person name="Zhao Z."/>
            <person name="Zhou C."/>
            <person name="Zhu D."/>
            <person name="Lee S."/>
            <person name="Bess C."/>
            <person name="Blankenburg K."/>
            <person name="Forbes L."/>
            <person name="Fu Q."/>
            <person name="Gubbala S."/>
            <person name="Hirani K."/>
            <person name="Jayaseelan J.C."/>
            <person name="Lara F."/>
            <person name="Munidasa M."/>
            <person name="Palculict T."/>
            <person name="Patil S."/>
            <person name="Pu L.-L."/>
            <person name="Saada N."/>
            <person name="Tang L."/>
            <person name="Weissenberger G."/>
            <person name="Zhu Y."/>
            <person name="Hemphill L."/>
            <person name="Shang Y."/>
            <person name="Youmans B."/>
            <person name="Ayvaz T."/>
            <person name="Ross M."/>
            <person name="Santibanez J."/>
            <person name="Aqrawi P."/>
            <person name="Gross S."/>
            <person name="Joshi V."/>
            <person name="Fowler G."/>
            <person name="Nazareth L."/>
            <person name="Reid J."/>
            <person name="Worley K."/>
            <person name="Petrosino J."/>
            <person name="Highlander S."/>
            <person name="Gibbs R."/>
        </authorList>
    </citation>
    <scope>NUCLEOTIDE SEQUENCE [LARGE SCALE GENOMIC DNA]</scope>
    <source>
        <strain evidence="3 4">ATCC BAA-1200</strain>
    </source>
</reference>
<keyword evidence="4" id="KW-1185">Reference proteome</keyword>
<dbReference type="HOGENOM" id="CLU_1904485_0_0_4"/>
<proteinExistence type="predicted"/>
<sequence>MDKNMKAYKILQSMLVSAALAAPFSAAAESYEFGEGISGVDAALYSQMGVVDSGARYEYLNGRAQEGSSLVQTASRENATKGKQAGKKKQVAKKKMSVAERRMAELGRKSRLEEEHRKATGEKFDWEKYM</sequence>
<evidence type="ECO:0000256" key="2">
    <source>
        <dbReference type="SAM" id="SignalP"/>
    </source>
</evidence>
<protein>
    <submittedName>
        <fullName evidence="3">Uncharacterized protein</fullName>
    </submittedName>
</protein>